<sequence>MSPHNIHSNNTSPRQSTEEQEKEQKVLNNKKEEEINIINNNNQLIINGKLNNNLNKNIEEEKDFNNDNKQKSTQRRLYKADSNPPIPLTFLFGLQQVMVSVSVLVSIPILISDLICPGRDRDQLRVRLIAGTFVVCGIGTILQSGFGLRLALLQGVAFAYIPSVRAFMSLPEYKCLASVDDFVPAEVYENKMTMIQGTLMASSCVTMLIGATGLVGIMTKYIGPMTVSPLLMLMMLSSVKITVERVEKHWISLVMAASLFATVLYLSRLQVPFPGYSKGKFRWYRLNVFGQFPVIHSEIKRKKLFIYQYLTAILFSWGLCFILTIFDLIPKESVARTDKPATLDAIYNSPYARFPFPGQFGFPKFNIGLFVGFLVSAQTTLFEAVGNYHAVASVSEERPPPSHALNRGIMAEGLGCFISGLIGPGVGITTHAENVGVIGITRVASRVTMIFGGCTLIAFGVVTKLGAILSAIPDPLVGVVLSTSMAMVGGVAIANVQTVDLKLTRNVAILGFSIMLGVIVPEFYERNPTIVATGYRTLDQVIQVLLSLPMFVGAATACFLDNTVGGATRQQRGLRERGTVWEECDGERDVYLYPNKLQQIIDSFPILRYLPFIPKRKYVKEDNKNNEKQRNGGKIVPNENFV</sequence>
<keyword evidence="2" id="KW-1185">Reference proteome</keyword>
<dbReference type="EMBL" id="CAVMJV010000011">
    <property type="protein sequence ID" value="CAK5044907.1"/>
    <property type="molecule type" value="Genomic_DNA"/>
</dbReference>
<accession>A0ACB0YFU9</accession>
<evidence type="ECO:0000313" key="1">
    <source>
        <dbReference type="EMBL" id="CAK5044907.1"/>
    </source>
</evidence>
<proteinExistence type="predicted"/>
<protein>
    <submittedName>
        <fullName evidence="1">Uncharacterized protein</fullName>
    </submittedName>
</protein>
<organism evidence="1 2">
    <name type="scientific">Meloidogyne enterolobii</name>
    <name type="common">Root-knot nematode worm</name>
    <name type="synonym">Meloidogyne mayaguensis</name>
    <dbReference type="NCBI Taxonomy" id="390850"/>
    <lineage>
        <taxon>Eukaryota</taxon>
        <taxon>Metazoa</taxon>
        <taxon>Ecdysozoa</taxon>
        <taxon>Nematoda</taxon>
        <taxon>Chromadorea</taxon>
        <taxon>Rhabditida</taxon>
        <taxon>Tylenchina</taxon>
        <taxon>Tylenchomorpha</taxon>
        <taxon>Tylenchoidea</taxon>
        <taxon>Meloidogynidae</taxon>
        <taxon>Meloidogyninae</taxon>
        <taxon>Meloidogyne</taxon>
    </lineage>
</organism>
<gene>
    <name evidence="1" type="ORF">MENTE1834_LOCUS11607</name>
</gene>
<dbReference type="Proteomes" id="UP001497535">
    <property type="component" value="Unassembled WGS sequence"/>
</dbReference>
<comment type="caution">
    <text evidence="1">The sequence shown here is derived from an EMBL/GenBank/DDBJ whole genome shotgun (WGS) entry which is preliminary data.</text>
</comment>
<name>A0ACB0YFU9_MELEN</name>
<evidence type="ECO:0000313" key="2">
    <source>
        <dbReference type="Proteomes" id="UP001497535"/>
    </source>
</evidence>
<reference evidence="1" key="1">
    <citation type="submission" date="2023-11" db="EMBL/GenBank/DDBJ databases">
        <authorList>
            <person name="Poullet M."/>
        </authorList>
    </citation>
    <scope>NUCLEOTIDE SEQUENCE</scope>
    <source>
        <strain evidence="1">E1834</strain>
    </source>
</reference>